<keyword evidence="6 7" id="KW-0472">Membrane</keyword>
<evidence type="ECO:0000256" key="2">
    <source>
        <dbReference type="ARBA" id="ARBA00022448"/>
    </source>
</evidence>
<keyword evidence="3" id="KW-1003">Cell membrane</keyword>
<feature type="transmembrane region" description="Helical" evidence="7">
    <location>
        <begin position="152"/>
        <end position="173"/>
    </location>
</feature>
<feature type="domain" description="ABC transmembrane type-1" evidence="8">
    <location>
        <begin position="85"/>
        <end position="270"/>
    </location>
</feature>
<comment type="caution">
    <text evidence="9">The sequence shown here is derived from an EMBL/GenBank/DDBJ whole genome shotgun (WGS) entry which is preliminary data.</text>
</comment>
<dbReference type="CDD" id="cd06261">
    <property type="entry name" value="TM_PBP2"/>
    <property type="match status" value="1"/>
</dbReference>
<feature type="transmembrane region" description="Helical" evidence="7">
    <location>
        <begin position="85"/>
        <end position="108"/>
    </location>
</feature>
<sequence>MSAITLKKKKNFDPTQISAGSNVIINIFFWFYTAICVLPLLLIVGVSFSDERQVLINGYKLFPEKFSLAAYDFLLKDWKEVFQSYGVSLFVTIIGTVVALTIMALYAYPISRRDFKHRNFFSFFMFFTILFSGGLVPFYIMYSQILDLRNTMFVLMMPMFVQGFFVLVIRTFFSNSIPTELLESAKIDGAGEFRTFFSMVLPLSLPVLASVGLLCTLGYWNDWFLSLLFITDNETISIQFRMYEALLDIQYLSANSTAYSAILQANPNFSMPSETARMAMAIVGVGPIIFAYPFFQRFFIQGLTVGAVKG</sequence>
<dbReference type="SUPFAM" id="SSF161098">
    <property type="entry name" value="MetI-like"/>
    <property type="match status" value="1"/>
</dbReference>
<feature type="transmembrane region" description="Helical" evidence="7">
    <location>
        <begin position="193"/>
        <end position="220"/>
    </location>
</feature>
<comment type="similarity">
    <text evidence="7">Belongs to the binding-protein-dependent transport system permease family.</text>
</comment>
<dbReference type="InterPro" id="IPR035906">
    <property type="entry name" value="MetI-like_sf"/>
</dbReference>
<feature type="transmembrane region" description="Helical" evidence="7">
    <location>
        <begin position="27"/>
        <end position="48"/>
    </location>
</feature>
<evidence type="ECO:0000313" key="10">
    <source>
        <dbReference type="Proteomes" id="UP001595755"/>
    </source>
</evidence>
<feature type="transmembrane region" description="Helical" evidence="7">
    <location>
        <begin position="276"/>
        <end position="295"/>
    </location>
</feature>
<evidence type="ECO:0000256" key="1">
    <source>
        <dbReference type="ARBA" id="ARBA00004651"/>
    </source>
</evidence>
<dbReference type="EMBL" id="JBHSED010000036">
    <property type="protein sequence ID" value="MFC4305181.1"/>
    <property type="molecule type" value="Genomic_DNA"/>
</dbReference>
<dbReference type="RefSeq" id="WP_204606216.1">
    <property type="nucleotide sequence ID" value="NZ_JBHSED010000036.1"/>
</dbReference>
<dbReference type="PANTHER" id="PTHR43744:SF9">
    <property type="entry name" value="POLYGALACTURONAN_RHAMNOGALACTURONAN TRANSPORT SYSTEM PERMEASE PROTEIN YTCP"/>
    <property type="match status" value="1"/>
</dbReference>
<evidence type="ECO:0000256" key="6">
    <source>
        <dbReference type="ARBA" id="ARBA00023136"/>
    </source>
</evidence>
<evidence type="ECO:0000256" key="7">
    <source>
        <dbReference type="RuleBase" id="RU363032"/>
    </source>
</evidence>
<dbReference type="InterPro" id="IPR000515">
    <property type="entry name" value="MetI-like"/>
</dbReference>
<keyword evidence="10" id="KW-1185">Reference proteome</keyword>
<evidence type="ECO:0000259" key="8">
    <source>
        <dbReference type="PROSITE" id="PS50928"/>
    </source>
</evidence>
<keyword evidence="5 7" id="KW-1133">Transmembrane helix</keyword>
<evidence type="ECO:0000256" key="3">
    <source>
        <dbReference type="ARBA" id="ARBA00022475"/>
    </source>
</evidence>
<dbReference type="PANTHER" id="PTHR43744">
    <property type="entry name" value="ABC TRANSPORTER PERMEASE PROTEIN MG189-RELATED-RELATED"/>
    <property type="match status" value="1"/>
</dbReference>
<evidence type="ECO:0000313" key="9">
    <source>
        <dbReference type="EMBL" id="MFC4305181.1"/>
    </source>
</evidence>
<proteinExistence type="inferred from homology"/>
<keyword evidence="2 7" id="KW-0813">Transport</keyword>
<reference evidence="10" key="1">
    <citation type="journal article" date="2019" name="Int. J. Syst. Evol. Microbiol.">
        <title>The Global Catalogue of Microorganisms (GCM) 10K type strain sequencing project: providing services to taxonomists for standard genome sequencing and annotation.</title>
        <authorList>
            <consortium name="The Broad Institute Genomics Platform"/>
            <consortium name="The Broad Institute Genome Sequencing Center for Infectious Disease"/>
            <person name="Wu L."/>
            <person name="Ma J."/>
        </authorList>
    </citation>
    <scope>NUCLEOTIDE SEQUENCE [LARGE SCALE GENOMIC DNA]</scope>
    <source>
        <strain evidence="10">CGMCC 4.1641</strain>
    </source>
</reference>
<dbReference type="PROSITE" id="PS50928">
    <property type="entry name" value="ABC_TM1"/>
    <property type="match status" value="1"/>
</dbReference>
<evidence type="ECO:0000256" key="5">
    <source>
        <dbReference type="ARBA" id="ARBA00022989"/>
    </source>
</evidence>
<dbReference type="Gene3D" id="1.10.3720.10">
    <property type="entry name" value="MetI-like"/>
    <property type="match status" value="1"/>
</dbReference>
<evidence type="ECO:0000256" key="4">
    <source>
        <dbReference type="ARBA" id="ARBA00022692"/>
    </source>
</evidence>
<name>A0ABV8SCZ2_9BACL</name>
<protein>
    <submittedName>
        <fullName evidence="9">Carbohydrate ABC transporter permease</fullName>
    </submittedName>
</protein>
<feature type="transmembrane region" description="Helical" evidence="7">
    <location>
        <begin position="120"/>
        <end position="140"/>
    </location>
</feature>
<keyword evidence="4 7" id="KW-0812">Transmembrane</keyword>
<accession>A0ABV8SCZ2</accession>
<dbReference type="Proteomes" id="UP001595755">
    <property type="component" value="Unassembled WGS sequence"/>
</dbReference>
<comment type="subcellular location">
    <subcellularLocation>
        <location evidence="1 7">Cell membrane</location>
        <topology evidence="1 7">Multi-pass membrane protein</topology>
    </subcellularLocation>
</comment>
<gene>
    <name evidence="9" type="ORF">ACFO1S_17245</name>
</gene>
<dbReference type="Pfam" id="PF00528">
    <property type="entry name" value="BPD_transp_1"/>
    <property type="match status" value="1"/>
</dbReference>
<organism evidence="9 10">
    <name type="scientific">Cohnella boryungensis</name>
    <dbReference type="NCBI Taxonomy" id="768479"/>
    <lineage>
        <taxon>Bacteria</taxon>
        <taxon>Bacillati</taxon>
        <taxon>Bacillota</taxon>
        <taxon>Bacilli</taxon>
        <taxon>Bacillales</taxon>
        <taxon>Paenibacillaceae</taxon>
        <taxon>Cohnella</taxon>
    </lineage>
</organism>